<feature type="transmembrane region" description="Helical" evidence="1">
    <location>
        <begin position="7"/>
        <end position="29"/>
    </location>
</feature>
<reference evidence="3" key="1">
    <citation type="journal article" date="2019" name="Int. J. Syst. Evol. Microbiol.">
        <title>The Global Catalogue of Microorganisms (GCM) 10K type strain sequencing project: providing services to taxonomists for standard genome sequencing and annotation.</title>
        <authorList>
            <consortium name="The Broad Institute Genomics Platform"/>
            <consortium name="The Broad Institute Genome Sequencing Center for Infectious Disease"/>
            <person name="Wu L."/>
            <person name="Ma J."/>
        </authorList>
    </citation>
    <scope>NUCLEOTIDE SEQUENCE [LARGE SCALE GENOMIC DNA]</scope>
    <source>
        <strain evidence="3">CCUG 64793</strain>
    </source>
</reference>
<gene>
    <name evidence="2" type="ORF">ACFQ3Q_09770</name>
</gene>
<dbReference type="RefSeq" id="WP_380745236.1">
    <property type="nucleotide sequence ID" value="NZ_JBHTLI010000001.1"/>
</dbReference>
<keyword evidence="1" id="KW-0472">Membrane</keyword>
<dbReference type="Proteomes" id="UP001597131">
    <property type="component" value="Unassembled WGS sequence"/>
</dbReference>
<keyword evidence="1" id="KW-0812">Transmembrane</keyword>
<evidence type="ECO:0000313" key="2">
    <source>
        <dbReference type="EMBL" id="MFD1096034.1"/>
    </source>
</evidence>
<keyword evidence="1" id="KW-1133">Transmembrane helix</keyword>
<evidence type="ECO:0000256" key="1">
    <source>
        <dbReference type="SAM" id="Phobius"/>
    </source>
</evidence>
<organism evidence="2 3">
    <name type="scientific">Salegentibacter chungangensis</name>
    <dbReference type="NCBI Taxonomy" id="1335724"/>
    <lineage>
        <taxon>Bacteria</taxon>
        <taxon>Pseudomonadati</taxon>
        <taxon>Bacteroidota</taxon>
        <taxon>Flavobacteriia</taxon>
        <taxon>Flavobacteriales</taxon>
        <taxon>Flavobacteriaceae</taxon>
        <taxon>Salegentibacter</taxon>
    </lineage>
</organism>
<accession>A0ABW3NU93</accession>
<name>A0ABW3NU93_9FLAO</name>
<proteinExistence type="predicted"/>
<evidence type="ECO:0000313" key="3">
    <source>
        <dbReference type="Proteomes" id="UP001597131"/>
    </source>
</evidence>
<dbReference type="EMBL" id="JBHTLI010000001">
    <property type="protein sequence ID" value="MFD1096034.1"/>
    <property type="molecule type" value="Genomic_DNA"/>
</dbReference>
<keyword evidence="3" id="KW-1185">Reference proteome</keyword>
<protein>
    <submittedName>
        <fullName evidence="2">Uncharacterized protein</fullName>
    </submittedName>
</protein>
<sequence>MKNQRSGFLLLGSLIALSIAFSPYIFYLYEIFPNNRVWENSFFTYESNYYKDVMTAAWTYLGKITPLFLLFIWFFTCKHWWYHVILVPITMYAFQLVIAFYEDVYIESNVLDTDQLIYLAPFFIIILSIVYLIRIKIFDRIYGIDLSELEETEVSVFSPISDKDMSEVKGFQDQEPELSMADEDYYRKL</sequence>
<comment type="caution">
    <text evidence="2">The sequence shown here is derived from an EMBL/GenBank/DDBJ whole genome shotgun (WGS) entry which is preliminary data.</text>
</comment>
<feature type="transmembrane region" description="Helical" evidence="1">
    <location>
        <begin position="57"/>
        <end position="75"/>
    </location>
</feature>
<feature type="transmembrane region" description="Helical" evidence="1">
    <location>
        <begin position="80"/>
        <end position="101"/>
    </location>
</feature>
<feature type="transmembrane region" description="Helical" evidence="1">
    <location>
        <begin position="116"/>
        <end position="133"/>
    </location>
</feature>